<dbReference type="EMBL" id="CP061336">
    <property type="protein sequence ID" value="QNU67271.1"/>
    <property type="molecule type" value="Genomic_DNA"/>
</dbReference>
<dbReference type="OrthoDB" id="4931325at2"/>
<name>A0A4U7J6Z0_9FIRM</name>
<proteinExistence type="predicted"/>
<keyword evidence="2" id="KW-1185">Reference proteome</keyword>
<gene>
    <name evidence="1" type="ORF">EHE19_001625</name>
</gene>
<dbReference type="AlphaFoldDB" id="A0A4U7J6Z0"/>
<dbReference type="RefSeq" id="WP_137699021.1">
    <property type="nucleotide sequence ID" value="NZ_CP061336.1"/>
</dbReference>
<evidence type="ECO:0000313" key="1">
    <source>
        <dbReference type="EMBL" id="QNU67271.1"/>
    </source>
</evidence>
<accession>A0A4U7J6Z0</accession>
<evidence type="ECO:0000313" key="2">
    <source>
        <dbReference type="Proteomes" id="UP000306409"/>
    </source>
</evidence>
<dbReference type="KEGG" id="rher:EHE19_001625"/>
<organism evidence="1 2">
    <name type="scientific">Ruminiclostridium herbifermentans</name>
    <dbReference type="NCBI Taxonomy" id="2488810"/>
    <lineage>
        <taxon>Bacteria</taxon>
        <taxon>Bacillati</taxon>
        <taxon>Bacillota</taxon>
        <taxon>Clostridia</taxon>
        <taxon>Eubacteriales</taxon>
        <taxon>Oscillospiraceae</taxon>
        <taxon>Ruminiclostridium</taxon>
    </lineage>
</organism>
<reference evidence="1 2" key="1">
    <citation type="submission" date="2020-09" db="EMBL/GenBank/DDBJ databases">
        <title>Characterization and genome sequencing of Ruminiclostridium sp. nov. MA18.</title>
        <authorList>
            <person name="Rettenmaier R."/>
            <person name="Kowollik M.-L."/>
            <person name="Liebl W."/>
            <person name="Zverlov V."/>
        </authorList>
    </citation>
    <scope>NUCLEOTIDE SEQUENCE [LARGE SCALE GENOMIC DNA]</scope>
    <source>
        <strain evidence="1 2">MA18</strain>
    </source>
</reference>
<sequence>MLVKGKISSINASANTAEVILLEYDNVVTAPVPFYHKGAADIATVGQFVVLALFNNDFNDSVIL</sequence>
<dbReference type="Proteomes" id="UP000306409">
    <property type="component" value="Chromosome"/>
</dbReference>
<protein>
    <submittedName>
        <fullName evidence="1">Uncharacterized protein</fullName>
    </submittedName>
</protein>